<dbReference type="GO" id="GO:0016829">
    <property type="term" value="F:lyase activity"/>
    <property type="evidence" value="ECO:0007669"/>
    <property type="project" value="UniProtKB-KW"/>
</dbReference>
<dbReference type="PANTHER" id="PTHR30536:SF5">
    <property type="entry name" value="ALTRONATE DEHYDRATASE"/>
    <property type="match status" value="1"/>
</dbReference>
<dbReference type="SMART" id="SM00858">
    <property type="entry name" value="SAF"/>
    <property type="match status" value="1"/>
</dbReference>
<proteinExistence type="predicted"/>
<dbReference type="PANTHER" id="PTHR30536">
    <property type="entry name" value="ALTRONATE/GALACTARATE DEHYDRATASE"/>
    <property type="match status" value="1"/>
</dbReference>
<dbReference type="STRING" id="999627.SAMN05216236_14222"/>
<dbReference type="Gene3D" id="2.30.130.110">
    <property type="match status" value="1"/>
</dbReference>
<organism evidence="3 4">
    <name type="scientific">Sedimentitalea nanhaiensis</name>
    <dbReference type="NCBI Taxonomy" id="999627"/>
    <lineage>
        <taxon>Bacteria</taxon>
        <taxon>Pseudomonadati</taxon>
        <taxon>Pseudomonadota</taxon>
        <taxon>Alphaproteobacteria</taxon>
        <taxon>Rhodobacterales</taxon>
        <taxon>Paracoccaceae</taxon>
        <taxon>Sedimentitalea</taxon>
    </lineage>
</organism>
<gene>
    <name evidence="3" type="ORF">SAMN05216236_14222</name>
</gene>
<accession>A0A1I7E345</accession>
<reference evidence="3 4" key="1">
    <citation type="submission" date="2016-10" db="EMBL/GenBank/DDBJ databases">
        <authorList>
            <person name="de Groot N.N."/>
        </authorList>
    </citation>
    <scope>NUCLEOTIDE SEQUENCE [LARGE SCALE GENOMIC DNA]</scope>
    <source>
        <strain evidence="3 4">CGMCC 1.10959</strain>
    </source>
</reference>
<dbReference type="Pfam" id="PF08666">
    <property type="entry name" value="SAF"/>
    <property type="match status" value="1"/>
</dbReference>
<dbReference type="RefSeq" id="WP_027262234.1">
    <property type="nucleotide sequence ID" value="NZ_FPAW01000042.1"/>
</dbReference>
<dbReference type="AlphaFoldDB" id="A0A1I7E345"/>
<keyword evidence="4" id="KW-1185">Reference proteome</keyword>
<evidence type="ECO:0000313" key="3">
    <source>
        <dbReference type="EMBL" id="SFU18253.1"/>
    </source>
</evidence>
<dbReference type="eggNOG" id="COG2721">
    <property type="taxonomic scope" value="Bacteria"/>
</dbReference>
<dbReference type="OrthoDB" id="9804574at2"/>
<keyword evidence="1" id="KW-0456">Lyase</keyword>
<dbReference type="InterPro" id="IPR044144">
    <property type="entry name" value="SAF_UxaA/GarD"/>
</dbReference>
<dbReference type="EMBL" id="FPAW01000042">
    <property type="protein sequence ID" value="SFU18253.1"/>
    <property type="molecule type" value="Genomic_DNA"/>
</dbReference>
<evidence type="ECO:0000259" key="2">
    <source>
        <dbReference type="SMART" id="SM00858"/>
    </source>
</evidence>
<sequence length="102" mass="10663">MPAIDPRLIVLNTEDTVAVARCAIAAGEVLQIGTETITLGQAVTMGHKLARAPMQAGDKVLKYGVPIGSATQAIAVGEHVHLHNIKSDYTPTYALTDTGEIA</sequence>
<protein>
    <submittedName>
        <fullName evidence="3">SAF domain-containing protein</fullName>
    </submittedName>
</protein>
<dbReference type="CDD" id="cd11613">
    <property type="entry name" value="SAF_AH_GD"/>
    <property type="match status" value="1"/>
</dbReference>
<dbReference type="GO" id="GO:0019698">
    <property type="term" value="P:D-galacturonate catabolic process"/>
    <property type="evidence" value="ECO:0007669"/>
    <property type="project" value="TreeGrafter"/>
</dbReference>
<name>A0A1I7E345_9RHOB</name>
<feature type="domain" description="SAF" evidence="2">
    <location>
        <begin position="15"/>
        <end position="86"/>
    </location>
</feature>
<dbReference type="InterPro" id="IPR013974">
    <property type="entry name" value="SAF"/>
</dbReference>
<evidence type="ECO:0000313" key="4">
    <source>
        <dbReference type="Proteomes" id="UP000182466"/>
    </source>
</evidence>
<dbReference type="InterPro" id="IPR052172">
    <property type="entry name" value="UxaA_altronate/galactarate_dh"/>
</dbReference>
<dbReference type="Proteomes" id="UP000182466">
    <property type="component" value="Unassembled WGS sequence"/>
</dbReference>
<evidence type="ECO:0000256" key="1">
    <source>
        <dbReference type="ARBA" id="ARBA00023239"/>
    </source>
</evidence>